<dbReference type="SUPFAM" id="SSF51905">
    <property type="entry name" value="FAD/NAD(P)-binding domain"/>
    <property type="match status" value="1"/>
</dbReference>
<evidence type="ECO:0000313" key="10">
    <source>
        <dbReference type="Proteomes" id="UP000663860"/>
    </source>
</evidence>
<evidence type="ECO:0000259" key="6">
    <source>
        <dbReference type="PROSITE" id="PS00624"/>
    </source>
</evidence>
<keyword evidence="3" id="KW-0285">Flavoprotein</keyword>
<feature type="binding site" evidence="5">
    <location>
        <position position="121"/>
    </location>
    <ligand>
        <name>FAD</name>
        <dbReference type="ChEBI" id="CHEBI:57692"/>
    </ligand>
</feature>
<evidence type="ECO:0000256" key="3">
    <source>
        <dbReference type="ARBA" id="ARBA00022630"/>
    </source>
</evidence>
<reference evidence="7" key="1">
    <citation type="submission" date="2021-02" db="EMBL/GenBank/DDBJ databases">
        <authorList>
            <person name="Nowell W R."/>
        </authorList>
    </citation>
    <scope>NUCLEOTIDE SEQUENCE</scope>
</reference>
<dbReference type="GO" id="GO:0016614">
    <property type="term" value="F:oxidoreductase activity, acting on CH-OH group of donors"/>
    <property type="evidence" value="ECO:0007669"/>
    <property type="project" value="InterPro"/>
</dbReference>
<dbReference type="PIRSF" id="PIRSF000137">
    <property type="entry name" value="Alcohol_oxidase"/>
    <property type="match status" value="1"/>
</dbReference>
<comment type="similarity">
    <text evidence="2">Belongs to the GMC oxidoreductase family.</text>
</comment>
<name>A0A814KFB7_9BILA</name>
<dbReference type="EMBL" id="CAJNOG010001457">
    <property type="protein sequence ID" value="CAF1444951.1"/>
    <property type="molecule type" value="Genomic_DNA"/>
</dbReference>
<dbReference type="PANTHER" id="PTHR11552:SF147">
    <property type="entry name" value="CHOLINE DEHYDROGENASE, MITOCHONDRIAL"/>
    <property type="match status" value="1"/>
</dbReference>
<evidence type="ECO:0000313" key="7">
    <source>
        <dbReference type="EMBL" id="CAF1050858.1"/>
    </source>
</evidence>
<sequence>MSQTTITNQTAAPVISESPAVVQRWERNFSQTKTDGIVYDYIIVGSGSAGAVLANRLSEQNDKQVLLIEAGGVDTDDKIYLPAACGTCQGGDIDWQYKTIPQVHSHFNCINQQSNWPRGKVLGGCSSINYMQYVRGDPHDYDSWQLPQWSFEEMLPYFKKLERADINSIPKNDKFRNHDENKGMIDVTLLDDLNKTNQLFIESCEKNGFHQTKDYNAEESLNECVGIAQMSVKHGKRWSTASGYLLSAVKRENFHILINTHTCRVLFDEQKQVTGVIVKRDSSPDKEEFIKGKEVILSAGTIGSPQILLLSGIGPCDELKKHEIPLIVDLPGVGKNLQDHIMTLLIYLTKIPTLSTRDFTPENLQQWANEGKGLLTSSIFESLAWHKLNGNDKTEVPDIQIHSCPMTVNAELFRNYNFKPEIYEQYLKSHLSDEQQSTVIYLPTLLHPKSKGEITLASRDPFVHPIINPKYLEDKDDIRKLIEACKLIEKICQTEPLKNVIQSLAKEMNGNELIENEDQFWELYIRKYSLTVYHPIGTCKMGKEDDEMTVVTSNTKVKGVKGLRVIDASIMPNIISGNTNIPIIAMAERAADLIKNNS</sequence>
<evidence type="ECO:0000313" key="9">
    <source>
        <dbReference type="EMBL" id="CAF3982253.1"/>
    </source>
</evidence>
<accession>A0A814KFB7</accession>
<dbReference type="SUPFAM" id="SSF54373">
    <property type="entry name" value="FAD-linked reductases, C-terminal domain"/>
    <property type="match status" value="1"/>
</dbReference>
<evidence type="ECO:0000313" key="8">
    <source>
        <dbReference type="EMBL" id="CAF1444951.1"/>
    </source>
</evidence>
<evidence type="ECO:0000256" key="2">
    <source>
        <dbReference type="ARBA" id="ARBA00010790"/>
    </source>
</evidence>
<evidence type="ECO:0000256" key="4">
    <source>
        <dbReference type="ARBA" id="ARBA00022827"/>
    </source>
</evidence>
<dbReference type="Proteomes" id="UP000663860">
    <property type="component" value="Unassembled WGS sequence"/>
</dbReference>
<dbReference type="EMBL" id="CAJOBB010002593">
    <property type="protein sequence ID" value="CAF3982253.1"/>
    <property type="molecule type" value="Genomic_DNA"/>
</dbReference>
<protein>
    <recommendedName>
        <fullName evidence="6">Glucose-methanol-choline oxidoreductase N-terminal domain-containing protein</fullName>
    </recommendedName>
</protein>
<dbReference type="EMBL" id="CAJNOE010000210">
    <property type="protein sequence ID" value="CAF1050858.1"/>
    <property type="molecule type" value="Genomic_DNA"/>
</dbReference>
<dbReference type="InterPro" id="IPR036188">
    <property type="entry name" value="FAD/NAD-bd_sf"/>
</dbReference>
<dbReference type="Gene3D" id="3.30.560.10">
    <property type="entry name" value="Glucose Oxidase, domain 3"/>
    <property type="match status" value="1"/>
</dbReference>
<dbReference type="GO" id="GO:0050660">
    <property type="term" value="F:flavin adenine dinucleotide binding"/>
    <property type="evidence" value="ECO:0007669"/>
    <property type="project" value="InterPro"/>
</dbReference>
<gene>
    <name evidence="7" type="ORF">IZO911_LOCUS20322</name>
    <name evidence="8" type="ORF">JYZ213_LOCUS40347</name>
    <name evidence="9" type="ORF">KXQ929_LOCUS27414</name>
</gene>
<keyword evidence="4 5" id="KW-0274">FAD</keyword>
<dbReference type="Pfam" id="PF00732">
    <property type="entry name" value="GMC_oxred_N"/>
    <property type="match status" value="1"/>
</dbReference>
<dbReference type="Gene3D" id="3.50.50.60">
    <property type="entry name" value="FAD/NAD(P)-binding domain"/>
    <property type="match status" value="1"/>
</dbReference>
<dbReference type="Pfam" id="PF05199">
    <property type="entry name" value="GMC_oxred_C"/>
    <property type="match status" value="1"/>
</dbReference>
<organism evidence="7 10">
    <name type="scientific">Adineta steineri</name>
    <dbReference type="NCBI Taxonomy" id="433720"/>
    <lineage>
        <taxon>Eukaryota</taxon>
        <taxon>Metazoa</taxon>
        <taxon>Spiralia</taxon>
        <taxon>Gnathifera</taxon>
        <taxon>Rotifera</taxon>
        <taxon>Eurotatoria</taxon>
        <taxon>Bdelloidea</taxon>
        <taxon>Adinetida</taxon>
        <taxon>Adinetidae</taxon>
        <taxon>Adineta</taxon>
    </lineage>
</organism>
<dbReference type="PROSITE" id="PS00624">
    <property type="entry name" value="GMC_OXRED_2"/>
    <property type="match status" value="1"/>
</dbReference>
<dbReference type="InterPro" id="IPR000172">
    <property type="entry name" value="GMC_OxRdtase_N"/>
</dbReference>
<dbReference type="PANTHER" id="PTHR11552">
    <property type="entry name" value="GLUCOSE-METHANOL-CHOLINE GMC OXIDOREDUCTASE"/>
    <property type="match status" value="1"/>
</dbReference>
<dbReference type="InterPro" id="IPR007867">
    <property type="entry name" value="GMC_OxRtase_C"/>
</dbReference>
<feature type="domain" description="Glucose-methanol-choline oxidoreductase N-terminal" evidence="6">
    <location>
        <begin position="300"/>
        <end position="314"/>
    </location>
</feature>
<dbReference type="Proteomes" id="UP000663868">
    <property type="component" value="Unassembled WGS sequence"/>
</dbReference>
<dbReference type="Proteomes" id="UP000663845">
    <property type="component" value="Unassembled WGS sequence"/>
</dbReference>
<evidence type="ECO:0000256" key="1">
    <source>
        <dbReference type="ARBA" id="ARBA00001974"/>
    </source>
</evidence>
<comment type="cofactor">
    <cofactor evidence="1 5">
        <name>FAD</name>
        <dbReference type="ChEBI" id="CHEBI:57692"/>
    </cofactor>
</comment>
<dbReference type="AlphaFoldDB" id="A0A814KFB7"/>
<evidence type="ECO:0000256" key="5">
    <source>
        <dbReference type="PIRSR" id="PIRSR000137-2"/>
    </source>
</evidence>
<dbReference type="InterPro" id="IPR012132">
    <property type="entry name" value="GMC_OxRdtase"/>
</dbReference>
<proteinExistence type="inferred from homology"/>
<comment type="caution">
    <text evidence="7">The sequence shown here is derived from an EMBL/GenBank/DDBJ whole genome shotgun (WGS) entry which is preliminary data.</text>
</comment>